<dbReference type="GO" id="GO:0005085">
    <property type="term" value="F:guanyl-nucleotide exchange factor activity"/>
    <property type="evidence" value="ECO:0007669"/>
    <property type="project" value="UniProtKB-KW"/>
</dbReference>
<dbReference type="GO" id="GO:0030139">
    <property type="term" value="C:endocytic vesicle"/>
    <property type="evidence" value="ECO:0007669"/>
    <property type="project" value="TreeGrafter"/>
</dbReference>
<accession>A0A0A1WG67</accession>
<organism evidence="12">
    <name type="scientific">Zeugodacus cucurbitae</name>
    <name type="common">Melon fruit fly</name>
    <name type="synonym">Bactrocera cucurbitae</name>
    <dbReference type="NCBI Taxonomy" id="28588"/>
    <lineage>
        <taxon>Eukaryota</taxon>
        <taxon>Metazoa</taxon>
        <taxon>Ecdysozoa</taxon>
        <taxon>Arthropoda</taxon>
        <taxon>Hexapoda</taxon>
        <taxon>Insecta</taxon>
        <taxon>Pterygota</taxon>
        <taxon>Neoptera</taxon>
        <taxon>Endopterygota</taxon>
        <taxon>Diptera</taxon>
        <taxon>Brachycera</taxon>
        <taxon>Muscomorpha</taxon>
        <taxon>Tephritoidea</taxon>
        <taxon>Tephritidae</taxon>
        <taxon>Zeugodacus</taxon>
        <taxon>Zeugodacus</taxon>
    </lineage>
</organism>
<feature type="domain" description="VPS9" evidence="11">
    <location>
        <begin position="1738"/>
        <end position="1877"/>
    </location>
</feature>
<dbReference type="InterPro" id="IPR003123">
    <property type="entry name" value="VPS9"/>
</dbReference>
<keyword evidence="12" id="KW-0675">Receptor</keyword>
<comment type="subcellular location">
    <subcellularLocation>
        <location evidence="1">Membrane</location>
        <topology evidence="1">Peripheral membrane protein</topology>
    </subcellularLocation>
</comment>
<sequence>MEPNSDDNLLEIMDLARTLRQEQLFIQQEQAAFAQFTESLSENSAAITKLAYICAQQRQNLNDLITSRPEAGPSICCRRAKNYENAKYIDAKKVLDYEHAISYEELFNHLYRSPYLLALSLATGDRIAEITPQHLSCVIHTISAGLYGNAINTKDVEMILKLLRELIEIQIVVSENPRNLLRANSSAFARLYHRLNESMFSAKIFLTAALFEPIMGVLSDVDSVLDVDPSKVVENFSSKERLKRFGAENSNNYQENINKFHNDTIAKLHVMAKSFIDSLTFNWSLFPSTLRWLVQTMSHQLKQSHFSDKIINEIITDMVFTHFICPAIVSPDIMGIIDAPIPEQVRFNLIQIGQIIQMLALAKHDDVDAKFAQVHAKFESNMVSNLIDLLLMSQSGEDVVAILSQQSDFDRSHLLSTQSELAYFVEFYRILMANDDFEPPAEERKKLQKILAHLPESAEHSQRVQSNGGEVAGALPVNGETSGLKERSKQGFMGLSKVTKNKIAKSMSFSTNSNTGIDGAAASTHLNGLTNGGGHTGISQAHAHENHNGNNGSAGASTNASVSSNSSSPIRTINMNDVLENEPILVFSIYNGDEHKLQPLTEEEVLKMNCIGQDISNGEALLVDTGSVNLDNTIDKSSSVANGFDGMDNMSDVLRPLHSKTTRFSLSHDDASIGNSDNLEAVSEAPSNHSVTSSLELEEENDQNDNLSDMVSANVSGRGSPNISGRDTPSSQVTDGESVHNALPTPQMQKLISKARSDIEDKFCKFEIKKFEGDETVSIISDTWSTDVLASDSETVDASERDRDRNFSTPLIPSAVVLPGDNNFDVLTGAGVMRPFLDVSDQRSESNWSTDVLASDSEKFAEVDTDDNLSITAKSDITDSGARSEQERDQLAAAISAAHTRRVPNSPYYTARNGRTFRAATAANYNAPAGGNSGSAALNGAGKVVRAAIVNAGSEDGGVVTADGSHGSGSSDHSQDDSAFYDAANLYDEAAASVKTEQDATAHYAGFSSLARSSVRTTNQYSGENNFQQEYKSSSGTSDGKETFLGAPRMRRQTSAESSISNQSVTFEDASGNAGVIASKPPKSHHKGGVKKKKQHNNSTSSHKDLIDFSDFGEEEKPPISVRAAIHDTLTAPTPSSLIDLFVDENVEHRHTSNEARNASFDGRRNGIMAMKGNGHTESPGSHASVPVLRRHQSLNYENHELMISNVVNSTKRVTMIPNLSQTDDAKSQQQQQIMLLCAKTEKLQLNDTDNGTSESATLSTSRTTLSNNTSGIGTASATTSSLSIATTSMNSCQKPTKSTGAIPKSISFDASADKNTNSHNDGAAGATTSAGAGARHLPTHRNARVLYPNLGGHISTSANSNSGIFNKLKQGIFKHRRGNKSHSRHSTHLHNGVESVDAGAASGEYATTHTTSSRSVSFSANTSEMSLEIIGIGSGSASARNTSTAGADNVGATGGMASSYSDINEDILAKYRRKVSSSSEATNSDSMGNCLAGAAAGAAAHERKLSDTEAKSPTTLLHDKTLAFNVIKKKIRTVLSKTDLHTGDFRHTTYTNASPLLTYLQIQLAQALNLQNFQQISYVSEAIRCISTLERSQHTQLLEELQQDIQKRQNYLQYLMRYRQNQLLMMENIEQFETRLRSESATCNRYLMAVCVRLFFEKRQAKLAEFQEEFARLTVSDDKIELIEEFVDGLMEELLAPAGILHGMPEWQAQEARQSIERILLTRLYQQVMFPNEDADLSRDTVLSEHIRKLQRVISPSHPALCIPQAYLSEAPWSFSQQQLSYISAYKTPREKLLCVIRCISSIMSLLHMSSGRVPAADDILPVLIYVVIMTNPPFLLSTVEYITCFIGEKLEGEEQFHWTLFCSVVKFIKTMDYLD</sequence>
<dbReference type="FunFam" id="1.20.1050.80:FF:000001">
    <property type="entry name" value="GTPase-activating protein and VPS9 domain-containing protein 1 isoform X1"/>
    <property type="match status" value="1"/>
</dbReference>
<feature type="region of interest" description="Disordered" evidence="9">
    <location>
        <begin position="1023"/>
        <end position="1109"/>
    </location>
</feature>
<proteinExistence type="inferred from homology"/>
<dbReference type="GO" id="GO:0051049">
    <property type="term" value="P:regulation of transport"/>
    <property type="evidence" value="ECO:0007669"/>
    <property type="project" value="UniProtKB-ARBA"/>
</dbReference>
<dbReference type="InterPro" id="IPR045046">
    <property type="entry name" value="Vps9-like"/>
</dbReference>
<reference evidence="12" key="1">
    <citation type="submission" date="2014-11" db="EMBL/GenBank/DDBJ databases">
        <authorList>
            <person name="Geib S."/>
        </authorList>
    </citation>
    <scope>NUCLEOTIDE SEQUENCE</scope>
</reference>
<dbReference type="GO" id="GO:0016020">
    <property type="term" value="C:membrane"/>
    <property type="evidence" value="ECO:0007669"/>
    <property type="project" value="UniProtKB-SubCell"/>
</dbReference>
<name>A0A0A1WG67_ZEUCU</name>
<feature type="compositionally biased region" description="Low complexity" evidence="9">
    <location>
        <begin position="1253"/>
        <end position="1277"/>
    </location>
</feature>
<feature type="region of interest" description="Disordered" evidence="9">
    <location>
        <begin position="457"/>
        <end position="491"/>
    </location>
</feature>
<feature type="compositionally biased region" description="Polar residues" evidence="9">
    <location>
        <begin position="1023"/>
        <end position="1038"/>
    </location>
</feature>
<evidence type="ECO:0000256" key="5">
    <source>
        <dbReference type="ARBA" id="ARBA00022658"/>
    </source>
</evidence>
<comment type="function">
    <text evidence="7">Acts both as a GTPase-activating protein (GAP) and a guanine nucleotide exchange factor (GEF), and participates in endocytosis.</text>
</comment>
<evidence type="ECO:0000256" key="9">
    <source>
        <dbReference type="SAM" id="MobiDB-lite"/>
    </source>
</evidence>
<dbReference type="SUPFAM" id="SSF109993">
    <property type="entry name" value="VPS9 domain"/>
    <property type="match status" value="1"/>
</dbReference>
<feature type="compositionally biased region" description="Low complexity" evidence="9">
    <location>
        <begin position="1323"/>
        <end position="1335"/>
    </location>
</feature>
<evidence type="ECO:0000256" key="6">
    <source>
        <dbReference type="ARBA" id="ARBA00023136"/>
    </source>
</evidence>
<feature type="domain" description="Ras-GAP" evidence="10">
    <location>
        <begin position="157"/>
        <end position="361"/>
    </location>
</feature>
<dbReference type="SMART" id="SM00167">
    <property type="entry name" value="VPS9"/>
    <property type="match status" value="1"/>
</dbReference>
<keyword evidence="3" id="KW-0343">GTPase activation</keyword>
<feature type="region of interest" description="Disordered" evidence="9">
    <location>
        <begin position="531"/>
        <end position="569"/>
    </location>
</feature>
<dbReference type="GO" id="GO:0006897">
    <property type="term" value="P:endocytosis"/>
    <property type="evidence" value="ECO:0007669"/>
    <property type="project" value="UniProtKB-KW"/>
</dbReference>
<evidence type="ECO:0000259" key="11">
    <source>
        <dbReference type="PROSITE" id="PS51205"/>
    </source>
</evidence>
<feature type="compositionally biased region" description="Polar residues" evidence="9">
    <location>
        <begin position="1053"/>
        <end position="1066"/>
    </location>
</feature>
<dbReference type="InterPro" id="IPR001936">
    <property type="entry name" value="RasGAP_dom"/>
</dbReference>
<dbReference type="Gene3D" id="1.10.506.10">
    <property type="entry name" value="GTPase Activation - p120gap, domain 1"/>
    <property type="match status" value="1"/>
</dbReference>
<evidence type="ECO:0000259" key="10">
    <source>
        <dbReference type="PROSITE" id="PS50018"/>
    </source>
</evidence>
<dbReference type="Pfam" id="PF02204">
    <property type="entry name" value="VPS9"/>
    <property type="match status" value="1"/>
</dbReference>
<dbReference type="PROSITE" id="PS51205">
    <property type="entry name" value="VPS9"/>
    <property type="match status" value="1"/>
</dbReference>
<dbReference type="InterPro" id="IPR037191">
    <property type="entry name" value="VPS9_dom_sf"/>
</dbReference>
<dbReference type="GO" id="GO:0005829">
    <property type="term" value="C:cytosol"/>
    <property type="evidence" value="ECO:0007669"/>
    <property type="project" value="TreeGrafter"/>
</dbReference>
<gene>
    <name evidence="12" type="primary">CG1657</name>
    <name evidence="12" type="ORF">g.30099</name>
</gene>
<evidence type="ECO:0000256" key="3">
    <source>
        <dbReference type="ARBA" id="ARBA00022468"/>
    </source>
</evidence>
<dbReference type="PANTHER" id="PTHR23101">
    <property type="entry name" value="RAB GDP/GTP EXCHANGE FACTOR"/>
    <property type="match status" value="1"/>
</dbReference>
<reference evidence="12" key="2">
    <citation type="journal article" date="2015" name="Gigascience">
        <title>Reconstructing a comprehensive transcriptome assembly of a white-pupal translocated strain of the pest fruit fly Bactrocera cucurbitae.</title>
        <authorList>
            <person name="Sim S.B."/>
            <person name="Calla B."/>
            <person name="Hall B."/>
            <person name="DeRego T."/>
            <person name="Geib S.M."/>
        </authorList>
    </citation>
    <scope>NUCLEOTIDE SEQUENCE</scope>
</reference>
<evidence type="ECO:0000313" key="12">
    <source>
        <dbReference type="EMBL" id="JAC97387.1"/>
    </source>
</evidence>
<evidence type="ECO:0000256" key="8">
    <source>
        <dbReference type="ARBA" id="ARBA00068997"/>
    </source>
</evidence>
<dbReference type="EMBL" id="GBXI01016904">
    <property type="protein sequence ID" value="JAC97387.1"/>
    <property type="molecule type" value="Transcribed_RNA"/>
</dbReference>
<feature type="region of interest" description="Disordered" evidence="9">
    <location>
        <begin position="1311"/>
        <end position="1337"/>
    </location>
</feature>
<keyword evidence="5" id="KW-0344">Guanine-nucleotide releasing factor</keyword>
<evidence type="ECO:0000256" key="4">
    <source>
        <dbReference type="ARBA" id="ARBA00022583"/>
    </source>
</evidence>
<feature type="compositionally biased region" description="Basic residues" evidence="9">
    <location>
        <begin position="1375"/>
        <end position="1389"/>
    </location>
</feature>
<evidence type="ECO:0000256" key="2">
    <source>
        <dbReference type="ARBA" id="ARBA00008489"/>
    </source>
</evidence>
<protein>
    <recommendedName>
        <fullName evidence="8">Receptor-mediated endocytosis protein 6 homolog</fullName>
    </recommendedName>
</protein>
<feature type="compositionally biased region" description="Low complexity" evidence="9">
    <location>
        <begin position="548"/>
        <end position="568"/>
    </location>
</feature>
<dbReference type="GO" id="GO:0005096">
    <property type="term" value="F:GTPase activator activity"/>
    <property type="evidence" value="ECO:0007669"/>
    <property type="project" value="UniProtKB-KW"/>
</dbReference>
<dbReference type="PROSITE" id="PS50018">
    <property type="entry name" value="RAS_GTPASE_ACTIV_2"/>
    <property type="match status" value="1"/>
</dbReference>
<feature type="region of interest" description="Disordered" evidence="9">
    <location>
        <begin position="680"/>
        <end position="748"/>
    </location>
</feature>
<keyword evidence="4" id="KW-0254">Endocytosis</keyword>
<feature type="compositionally biased region" description="Basic residues" evidence="9">
    <location>
        <begin position="1082"/>
        <end position="1096"/>
    </location>
</feature>
<dbReference type="PANTHER" id="PTHR23101:SF25">
    <property type="entry name" value="GTPASE-ACTIVATING PROTEIN AND VPS9 DOMAIN-CONTAINING PROTEIN 1"/>
    <property type="match status" value="1"/>
</dbReference>
<dbReference type="GO" id="GO:0031267">
    <property type="term" value="F:small GTPase binding"/>
    <property type="evidence" value="ECO:0007669"/>
    <property type="project" value="TreeGrafter"/>
</dbReference>
<dbReference type="Pfam" id="PF00616">
    <property type="entry name" value="RasGAP"/>
    <property type="match status" value="1"/>
</dbReference>
<feature type="region of interest" description="Disordered" evidence="9">
    <location>
        <begin position="1247"/>
        <end position="1277"/>
    </location>
</feature>
<dbReference type="InterPro" id="IPR008936">
    <property type="entry name" value="Rho_GTPase_activation_prot"/>
</dbReference>
<dbReference type="Gene3D" id="1.20.1050.80">
    <property type="entry name" value="VPS9 domain"/>
    <property type="match status" value="1"/>
</dbReference>
<evidence type="ECO:0000256" key="1">
    <source>
        <dbReference type="ARBA" id="ARBA00004170"/>
    </source>
</evidence>
<feature type="compositionally biased region" description="Polar residues" evidence="9">
    <location>
        <begin position="711"/>
        <end position="735"/>
    </location>
</feature>
<keyword evidence="6" id="KW-0472">Membrane</keyword>
<evidence type="ECO:0000256" key="7">
    <source>
        <dbReference type="ARBA" id="ARBA00053914"/>
    </source>
</evidence>
<dbReference type="SUPFAM" id="SSF48350">
    <property type="entry name" value="GTPase activation domain, GAP"/>
    <property type="match status" value="1"/>
</dbReference>
<feature type="region of interest" description="Disordered" evidence="9">
    <location>
        <begin position="1375"/>
        <end position="1394"/>
    </location>
</feature>
<comment type="similarity">
    <text evidence="2">Belongs to the GAPVD1 family.</text>
</comment>